<sequence length="265" mass="30047">MKITLAQTQPDVGDLATNVNNICDLLTQASEVQSKLVLFPELSLSGYVTNQRILELTAIAENDNYIRKIKQSCEQNNIDTVISFPEIEGQSYYITSLYIDHNGETLAKYRKTHLFADEQKLFNKGEDYPVFNTQFAKLGMMICYDLEFPEVARLLKLQGAEMILISTANMQPYEHHQDVYLMSRALENEVPVAIANQVGINEPHHFFGHSAVVDHNGQFLLKLDNVAQVQHVNVNLNIARDADLDYVNNLHSNIYQKLSSVKESV</sequence>
<comment type="similarity">
    <text evidence="1">Belongs to the carbon-nitrogen hydrolase superfamily. NIT1/NIT2 family.</text>
</comment>
<keyword evidence="2" id="KW-0378">Hydrolase</keyword>
<dbReference type="PROSITE" id="PS01227">
    <property type="entry name" value="UPF0012"/>
    <property type="match status" value="1"/>
</dbReference>
<dbReference type="PANTHER" id="PTHR43674:SF12">
    <property type="entry name" value="NITRILASE C965.09-RELATED"/>
    <property type="match status" value="1"/>
</dbReference>
<dbReference type="Gene3D" id="3.60.110.10">
    <property type="entry name" value="Carbon-nitrogen hydrolase"/>
    <property type="match status" value="1"/>
</dbReference>
<proteinExistence type="inferred from homology"/>
<dbReference type="Proteomes" id="UP000075418">
    <property type="component" value="Unassembled WGS sequence"/>
</dbReference>
<feature type="domain" description="CN hydrolase" evidence="3">
    <location>
        <begin position="1"/>
        <end position="236"/>
    </location>
</feature>
<accession>A0A151A475</accession>
<dbReference type="InterPro" id="IPR050345">
    <property type="entry name" value="Aliph_Amidase/BUP"/>
</dbReference>
<name>A0A151A475_9STAP</name>
<evidence type="ECO:0000313" key="4">
    <source>
        <dbReference type="EMBL" id="KYH14123.1"/>
    </source>
</evidence>
<dbReference type="GO" id="GO:0016811">
    <property type="term" value="F:hydrolase activity, acting on carbon-nitrogen (but not peptide) bonds, in linear amides"/>
    <property type="evidence" value="ECO:0007669"/>
    <property type="project" value="TreeGrafter"/>
</dbReference>
<dbReference type="SUPFAM" id="SSF56317">
    <property type="entry name" value="Carbon-nitrogen hydrolase"/>
    <property type="match status" value="1"/>
</dbReference>
<evidence type="ECO:0000259" key="3">
    <source>
        <dbReference type="PROSITE" id="PS50263"/>
    </source>
</evidence>
<evidence type="ECO:0000313" key="5">
    <source>
        <dbReference type="Proteomes" id="UP000075418"/>
    </source>
</evidence>
<reference evidence="4 5" key="1">
    <citation type="submission" date="2016-02" db="EMBL/GenBank/DDBJ databases">
        <title>Draft genome sequence of hydrocarbon degrading Staphylococcus saprophyticus Strain CNV2, isolated from crude-oil contaminated soil from Noonmati Oil Refinery, Guwahati, Assam, India.</title>
        <authorList>
            <person name="Mukherjee A."/>
            <person name="Chettri B."/>
            <person name="Langpoklakpam J."/>
            <person name="Singh A.K."/>
            <person name="Chattopadhyay D.J."/>
        </authorList>
    </citation>
    <scope>NUCLEOTIDE SEQUENCE [LARGE SCALE GENOMIC DNA]</scope>
    <source>
        <strain evidence="4 5">CNV2</strain>
    </source>
</reference>
<dbReference type="AlphaFoldDB" id="A0A151A475"/>
<dbReference type="EMBL" id="LUGM01000002">
    <property type="protein sequence ID" value="KYH14123.1"/>
    <property type="molecule type" value="Genomic_DNA"/>
</dbReference>
<dbReference type="PANTHER" id="PTHR43674">
    <property type="entry name" value="NITRILASE C965.09-RELATED"/>
    <property type="match status" value="1"/>
</dbReference>
<dbReference type="InterPro" id="IPR003010">
    <property type="entry name" value="C-N_Hydrolase"/>
</dbReference>
<dbReference type="RefSeq" id="WP_061854310.1">
    <property type="nucleotide sequence ID" value="NZ_LUGM01000002.1"/>
</dbReference>
<evidence type="ECO:0000256" key="2">
    <source>
        <dbReference type="ARBA" id="ARBA00022801"/>
    </source>
</evidence>
<evidence type="ECO:0000256" key="1">
    <source>
        <dbReference type="ARBA" id="ARBA00010613"/>
    </source>
</evidence>
<dbReference type="Pfam" id="PF00795">
    <property type="entry name" value="CN_hydrolase"/>
    <property type="match status" value="1"/>
</dbReference>
<dbReference type="CDD" id="cd07197">
    <property type="entry name" value="nitrilase"/>
    <property type="match status" value="1"/>
</dbReference>
<organism evidence="4 5">
    <name type="scientific">Staphylococcus kloosii</name>
    <dbReference type="NCBI Taxonomy" id="29384"/>
    <lineage>
        <taxon>Bacteria</taxon>
        <taxon>Bacillati</taxon>
        <taxon>Bacillota</taxon>
        <taxon>Bacilli</taxon>
        <taxon>Bacillales</taxon>
        <taxon>Staphylococcaceae</taxon>
        <taxon>Staphylococcus</taxon>
    </lineage>
</organism>
<comment type="caution">
    <text evidence="4">The sequence shown here is derived from an EMBL/GenBank/DDBJ whole genome shotgun (WGS) entry which is preliminary data.</text>
</comment>
<dbReference type="InterPro" id="IPR036526">
    <property type="entry name" value="C-N_Hydrolase_sf"/>
</dbReference>
<gene>
    <name evidence="4" type="ORF">A0131_04900</name>
</gene>
<dbReference type="InterPro" id="IPR001110">
    <property type="entry name" value="UPF0012_CS"/>
</dbReference>
<dbReference type="PROSITE" id="PS50263">
    <property type="entry name" value="CN_HYDROLASE"/>
    <property type="match status" value="1"/>
</dbReference>
<protein>
    <recommendedName>
        <fullName evidence="3">CN hydrolase domain-containing protein</fullName>
    </recommendedName>
</protein>